<feature type="signal peptide" evidence="1">
    <location>
        <begin position="1"/>
        <end position="24"/>
    </location>
</feature>
<evidence type="ECO:0000313" key="3">
    <source>
        <dbReference type="Proteomes" id="UP001223420"/>
    </source>
</evidence>
<keyword evidence="1" id="KW-0732">Signal</keyword>
<dbReference type="Proteomes" id="UP001223420">
    <property type="component" value="Unassembled WGS sequence"/>
</dbReference>
<organism evidence="2 3">
    <name type="scientific">Methylobacterium brachiatum</name>
    <dbReference type="NCBI Taxonomy" id="269660"/>
    <lineage>
        <taxon>Bacteria</taxon>
        <taxon>Pseudomonadati</taxon>
        <taxon>Pseudomonadota</taxon>
        <taxon>Alphaproteobacteria</taxon>
        <taxon>Hyphomicrobiales</taxon>
        <taxon>Methylobacteriaceae</taxon>
        <taxon>Methylobacterium</taxon>
    </lineage>
</organism>
<comment type="caution">
    <text evidence="2">The sequence shown here is derived from an EMBL/GenBank/DDBJ whole genome shotgun (WGS) entry which is preliminary data.</text>
</comment>
<dbReference type="AlphaFoldDB" id="A0AAJ1TRH6"/>
<accession>A0AAJ1TRH6</accession>
<protein>
    <recommendedName>
        <fullName evidence="4">UrcA family protein</fullName>
    </recommendedName>
</protein>
<gene>
    <name evidence="2" type="ORF">QO001_002518</name>
</gene>
<proteinExistence type="predicted"/>
<evidence type="ECO:0008006" key="4">
    <source>
        <dbReference type="Google" id="ProtNLM"/>
    </source>
</evidence>
<evidence type="ECO:0000256" key="1">
    <source>
        <dbReference type="SAM" id="SignalP"/>
    </source>
</evidence>
<sequence>MSPATFVSSALLAALLLVTGPARAGSETEMRHGSWRECLSRNFRIQAALTDPDPAADAAFRACRAAEEAYLAALARSPLLDDDDVARARPRLAGRIRAWLVSSRG</sequence>
<reference evidence="2" key="1">
    <citation type="submission" date="2023-07" db="EMBL/GenBank/DDBJ databases">
        <title>Genomic Encyclopedia of Type Strains, Phase IV (KMG-IV): sequencing the most valuable type-strain genomes for metagenomic binning, comparative biology and taxonomic classification.</title>
        <authorList>
            <person name="Goeker M."/>
        </authorList>
    </citation>
    <scope>NUCLEOTIDE SEQUENCE</scope>
    <source>
        <strain evidence="2">DSM 19569</strain>
    </source>
</reference>
<feature type="chain" id="PRO_5042503194" description="UrcA family protein" evidence="1">
    <location>
        <begin position="25"/>
        <end position="105"/>
    </location>
</feature>
<dbReference type="EMBL" id="JAUSWL010000004">
    <property type="protein sequence ID" value="MDQ0543589.1"/>
    <property type="molecule type" value="Genomic_DNA"/>
</dbReference>
<evidence type="ECO:0000313" key="2">
    <source>
        <dbReference type="EMBL" id="MDQ0543589.1"/>
    </source>
</evidence>
<dbReference type="RefSeq" id="WP_230368198.1">
    <property type="nucleotide sequence ID" value="NZ_JAJALK010000023.1"/>
</dbReference>
<name>A0AAJ1TRH6_9HYPH</name>